<dbReference type="Proteomes" id="UP000027178">
    <property type="component" value="Unassembled WGS sequence"/>
</dbReference>
<evidence type="ECO:0000256" key="1">
    <source>
        <dbReference type="SAM" id="MobiDB-lite"/>
    </source>
</evidence>
<name>A0A066YRL5_9ACTN</name>
<dbReference type="HOGENOM" id="CLU_2093565_0_0_11"/>
<reference evidence="2 3" key="1">
    <citation type="submission" date="2014-05" db="EMBL/GenBank/DDBJ databases">
        <title>Draft Genome Sequence of Kitasatospora cheerisanensis KCTC 2395.</title>
        <authorList>
            <person name="Nam D.H."/>
        </authorList>
    </citation>
    <scope>NUCLEOTIDE SEQUENCE [LARGE SCALE GENOMIC DNA]</scope>
    <source>
        <strain evidence="2 3">KCTC 2395</strain>
    </source>
</reference>
<gene>
    <name evidence="2" type="ORF">KCH_76290</name>
</gene>
<feature type="region of interest" description="Disordered" evidence="1">
    <location>
        <begin position="84"/>
        <end position="116"/>
    </location>
</feature>
<organism evidence="2 3">
    <name type="scientific">Kitasatospora cheerisanensis KCTC 2395</name>
    <dbReference type="NCBI Taxonomy" id="1348663"/>
    <lineage>
        <taxon>Bacteria</taxon>
        <taxon>Bacillati</taxon>
        <taxon>Actinomycetota</taxon>
        <taxon>Actinomycetes</taxon>
        <taxon>Kitasatosporales</taxon>
        <taxon>Streptomycetaceae</taxon>
        <taxon>Kitasatospora</taxon>
    </lineage>
</organism>
<keyword evidence="3" id="KW-1185">Reference proteome</keyword>
<evidence type="ECO:0000313" key="2">
    <source>
        <dbReference type="EMBL" id="KDN80580.1"/>
    </source>
</evidence>
<sequence length="116" mass="12450">MGQAAELRAGVAGHGAASRTGWYLTHRLDGRPARRLHQPGRGRRVLDQKRQRCALARETGGEGGAGDLLSRHLVAVVCPIAGGRRGSGARRCRRRQRRPTGWTGGFPVRPLGGAAR</sequence>
<feature type="compositionally biased region" description="Basic residues" evidence="1">
    <location>
        <begin position="87"/>
        <end position="98"/>
    </location>
</feature>
<proteinExistence type="predicted"/>
<dbReference type="EMBL" id="JNBY01000169">
    <property type="protein sequence ID" value="KDN80580.1"/>
    <property type="molecule type" value="Genomic_DNA"/>
</dbReference>
<accession>A0A066YRL5</accession>
<protein>
    <submittedName>
        <fullName evidence="2">Uncharacterized protein</fullName>
    </submittedName>
</protein>
<comment type="caution">
    <text evidence="2">The sequence shown here is derived from an EMBL/GenBank/DDBJ whole genome shotgun (WGS) entry which is preliminary data.</text>
</comment>
<evidence type="ECO:0000313" key="3">
    <source>
        <dbReference type="Proteomes" id="UP000027178"/>
    </source>
</evidence>
<dbReference type="AlphaFoldDB" id="A0A066YRL5"/>